<organism evidence="1 2">
    <name type="scientific">Thermoproteota archaeon</name>
    <dbReference type="NCBI Taxonomy" id="2056631"/>
    <lineage>
        <taxon>Archaea</taxon>
        <taxon>Thermoproteota</taxon>
    </lineage>
</organism>
<dbReference type="Proteomes" id="UP000315399">
    <property type="component" value="Unassembled WGS sequence"/>
</dbReference>
<sequence>MDSKKVPLLIVLAALVLTTFSVLTPLTHYSYNCGMGYSRADVYLGPFMIGSVEVRVREVQSPSAVSLSRINNSPIRLLQKPLPVAGIRCLVNKTIEEPLPGAPEDTVGVGLIVRTPQGSRSTLLCTAAQSEYVSRRISGDLGETYECTSTRIWQAILPLKSGNVSVLFTMEDFLPALSMMVREKGTSFLQVDVIGVYTLSDTLVFNEGGRYIEVKYYGTLDLINSCPPRIIVNGTEIPLNCGIAKVGEIEGLHVVQIPGVYLPLIGLREIQLSIEL</sequence>
<gene>
    <name evidence="1" type="ORF">DSO08_03350</name>
</gene>
<evidence type="ECO:0000313" key="1">
    <source>
        <dbReference type="EMBL" id="TDA38968.1"/>
    </source>
</evidence>
<dbReference type="EMBL" id="QNVH01000025">
    <property type="protein sequence ID" value="TDA38968.1"/>
    <property type="molecule type" value="Genomic_DNA"/>
</dbReference>
<evidence type="ECO:0000313" key="2">
    <source>
        <dbReference type="Proteomes" id="UP000315399"/>
    </source>
</evidence>
<protein>
    <submittedName>
        <fullName evidence="1">Uncharacterized protein</fullName>
    </submittedName>
</protein>
<dbReference type="AlphaFoldDB" id="A0A523BDF0"/>
<accession>A0A523BDF0</accession>
<reference evidence="1 2" key="1">
    <citation type="journal article" date="2019" name="Nat. Microbiol.">
        <title>Expanding anaerobic alkane metabolism in the domain of Archaea.</title>
        <authorList>
            <person name="Wang Y."/>
            <person name="Wegener G."/>
            <person name="Hou J."/>
            <person name="Wang F."/>
            <person name="Xiao X."/>
        </authorList>
    </citation>
    <scope>NUCLEOTIDE SEQUENCE [LARGE SCALE GENOMIC DNA]</scope>
    <source>
        <strain evidence="1">WYZ-LMO10</strain>
    </source>
</reference>
<comment type="caution">
    <text evidence="1">The sequence shown here is derived from an EMBL/GenBank/DDBJ whole genome shotgun (WGS) entry which is preliminary data.</text>
</comment>
<name>A0A523BDF0_9CREN</name>
<proteinExistence type="predicted"/>